<dbReference type="GO" id="GO:0000160">
    <property type="term" value="P:phosphorelay signal transduction system"/>
    <property type="evidence" value="ECO:0007669"/>
    <property type="project" value="InterPro"/>
</dbReference>
<feature type="domain" description="Response regulatory" evidence="8">
    <location>
        <begin position="3"/>
        <end position="120"/>
    </location>
</feature>
<dbReference type="InterPro" id="IPR018062">
    <property type="entry name" value="HTH_AraC-typ_CS"/>
</dbReference>
<dbReference type="Proteomes" id="UP000461585">
    <property type="component" value="Unassembled WGS sequence"/>
</dbReference>
<dbReference type="Pfam" id="PF00072">
    <property type="entry name" value="Response_reg"/>
    <property type="match status" value="1"/>
</dbReference>
<dbReference type="Gene3D" id="1.10.10.60">
    <property type="entry name" value="Homeodomain-like"/>
    <property type="match status" value="2"/>
</dbReference>
<organism evidence="10 11">
    <name type="scientific">Anaerotalea alkaliphila</name>
    <dbReference type="NCBI Taxonomy" id="2662126"/>
    <lineage>
        <taxon>Bacteria</taxon>
        <taxon>Bacillati</taxon>
        <taxon>Bacillota</taxon>
        <taxon>Clostridia</taxon>
        <taxon>Eubacteriales</taxon>
        <taxon>Anaerotalea</taxon>
    </lineage>
</organism>
<comment type="caution">
    <text evidence="10">The sequence shown here is derived from an EMBL/GenBank/DDBJ whole genome shotgun (WGS) entry which is preliminary data.</text>
</comment>
<dbReference type="InterPro" id="IPR000160">
    <property type="entry name" value="GGDEF_dom"/>
</dbReference>
<gene>
    <name evidence="10" type="ORF">GXN74_09830</name>
</gene>
<protein>
    <recommendedName>
        <fullName evidence="1">Stage 0 sporulation protein A homolog</fullName>
    </recommendedName>
</protein>
<keyword evidence="3" id="KW-0238">DNA-binding</keyword>
<dbReference type="GO" id="GO:0003700">
    <property type="term" value="F:DNA-binding transcription factor activity"/>
    <property type="evidence" value="ECO:0007669"/>
    <property type="project" value="InterPro"/>
</dbReference>
<dbReference type="RefSeq" id="WP_162370760.1">
    <property type="nucleotide sequence ID" value="NZ_JAAEEH010000026.1"/>
</dbReference>
<dbReference type="SMART" id="SM00342">
    <property type="entry name" value="HTH_ARAC"/>
    <property type="match status" value="1"/>
</dbReference>
<keyword evidence="2" id="KW-0805">Transcription regulation</keyword>
<accession>A0A7X5HWP1</accession>
<dbReference type="CDD" id="cd17536">
    <property type="entry name" value="REC_YesN-like"/>
    <property type="match status" value="1"/>
</dbReference>
<evidence type="ECO:0000259" key="7">
    <source>
        <dbReference type="PROSITE" id="PS01124"/>
    </source>
</evidence>
<evidence type="ECO:0000256" key="3">
    <source>
        <dbReference type="ARBA" id="ARBA00023125"/>
    </source>
</evidence>
<feature type="domain" description="HTH araC/xylS-type" evidence="7">
    <location>
        <begin position="442"/>
        <end position="540"/>
    </location>
</feature>
<keyword evidence="11" id="KW-1185">Reference proteome</keyword>
<dbReference type="PROSITE" id="PS00041">
    <property type="entry name" value="HTH_ARAC_FAMILY_1"/>
    <property type="match status" value="1"/>
</dbReference>
<dbReference type="Gene3D" id="3.40.50.2300">
    <property type="match status" value="1"/>
</dbReference>
<evidence type="ECO:0000259" key="9">
    <source>
        <dbReference type="PROSITE" id="PS50887"/>
    </source>
</evidence>
<feature type="modified residue" description="4-aspartylphosphate" evidence="6">
    <location>
        <position position="55"/>
    </location>
</feature>
<keyword evidence="4" id="KW-0804">Transcription</keyword>
<dbReference type="InterPro" id="IPR011006">
    <property type="entry name" value="CheY-like_superfamily"/>
</dbReference>
<dbReference type="SUPFAM" id="SSF46689">
    <property type="entry name" value="Homeodomain-like"/>
    <property type="match status" value="2"/>
</dbReference>
<dbReference type="Pfam" id="PF12833">
    <property type="entry name" value="HTH_18"/>
    <property type="match status" value="1"/>
</dbReference>
<dbReference type="PROSITE" id="PS01124">
    <property type="entry name" value="HTH_ARAC_FAMILY_2"/>
    <property type="match status" value="1"/>
</dbReference>
<dbReference type="InterPro" id="IPR018060">
    <property type="entry name" value="HTH_AraC"/>
</dbReference>
<dbReference type="InterPro" id="IPR009057">
    <property type="entry name" value="Homeodomain-like_sf"/>
</dbReference>
<evidence type="ECO:0000256" key="2">
    <source>
        <dbReference type="ARBA" id="ARBA00023015"/>
    </source>
</evidence>
<evidence type="ECO:0000313" key="10">
    <source>
        <dbReference type="EMBL" id="NDL68038.1"/>
    </source>
</evidence>
<evidence type="ECO:0000259" key="8">
    <source>
        <dbReference type="PROSITE" id="PS50110"/>
    </source>
</evidence>
<dbReference type="PANTHER" id="PTHR43280:SF2">
    <property type="entry name" value="HTH-TYPE TRANSCRIPTIONAL REGULATOR EXSA"/>
    <property type="match status" value="1"/>
</dbReference>
<reference evidence="10 11" key="1">
    <citation type="submission" date="2020-01" db="EMBL/GenBank/DDBJ databases">
        <title>Anaeroalcalibacter tamaniensis gen. nov., sp. nov., moderately halophilic strictly anaerobic fermenter bacterium from mud volcano of Taman peninsula.</title>
        <authorList>
            <person name="Frolova A."/>
            <person name="Merkel A.Y."/>
            <person name="Slobodkin A.I."/>
        </authorList>
    </citation>
    <scope>NUCLEOTIDE SEQUENCE [LARGE SCALE GENOMIC DNA]</scope>
    <source>
        <strain evidence="10 11">F-3ap</strain>
    </source>
</reference>
<dbReference type="SUPFAM" id="SSF52172">
    <property type="entry name" value="CheY-like"/>
    <property type="match status" value="1"/>
</dbReference>
<sequence length="544" mass="63074">MFRILVIDDDSLARMRLKTLLDWQKVDCEICAEAADGQVGIEMIQAHAPDIVITDMNMPVLDGVAVARWIHDHNPAIQTIALSGYDDFNYVKESMKLGALDYIIKHRLDEKALLAVLEQAKRRILQSQDEAATRQQLNKQIQRARSYMREQFLQEILLGEITDGHEIEESLRKLELDISMTNVTVILVEVDDYPFLQEKLTDLELKKLLESFQEIAQQILNDSRGSRIVHMDRGRYAVLYSLDQVFSTLYVYNQIYQVIERIRTSMQRYLQLTACYAVSPICPHLQEVSRYFKKAEELMKEKFYQGKDRLFMEGGERITKNDFITLSPKHERRIVEGTHAGKQEVVEAVFNEIFNDVVEQRINPKSTHMIVAELINIASRIAISKGVDPGEVFYSMDVPYAKMQKYENVADVKEWIRSVYQRLLDSLSLPAELEKPCSDNVNMALAFIRRNHDKDISLEDMAEFIGVSASYLSRKFKEETGTSYVKYLNLVRVEQAKILIERRDGKIKDICLKVGFRNYNYFFKVFKEITGMTPLEYEVSAHLK</sequence>
<evidence type="ECO:0000313" key="11">
    <source>
        <dbReference type="Proteomes" id="UP000461585"/>
    </source>
</evidence>
<comment type="function">
    <text evidence="5">May play the central regulatory role in sporulation. It may be an element of the effector pathway responsible for the activation of sporulation genes in response to nutritional stress. Spo0A may act in concert with spo0H (a sigma factor) to control the expression of some genes that are critical to the sporulation process.</text>
</comment>
<dbReference type="PROSITE" id="PS50110">
    <property type="entry name" value="RESPONSE_REGULATORY"/>
    <property type="match status" value="1"/>
</dbReference>
<evidence type="ECO:0000256" key="6">
    <source>
        <dbReference type="PROSITE-ProRule" id="PRU00169"/>
    </source>
</evidence>
<proteinExistence type="predicted"/>
<dbReference type="PANTHER" id="PTHR43280">
    <property type="entry name" value="ARAC-FAMILY TRANSCRIPTIONAL REGULATOR"/>
    <property type="match status" value="1"/>
</dbReference>
<dbReference type="GO" id="GO:0043565">
    <property type="term" value="F:sequence-specific DNA binding"/>
    <property type="evidence" value="ECO:0007669"/>
    <property type="project" value="InterPro"/>
</dbReference>
<keyword evidence="6" id="KW-0597">Phosphoprotein</keyword>
<name>A0A7X5HWP1_9FIRM</name>
<dbReference type="EMBL" id="JAAEEH010000026">
    <property type="protein sequence ID" value="NDL68038.1"/>
    <property type="molecule type" value="Genomic_DNA"/>
</dbReference>
<evidence type="ECO:0000256" key="1">
    <source>
        <dbReference type="ARBA" id="ARBA00018672"/>
    </source>
</evidence>
<feature type="domain" description="GGDEF" evidence="9">
    <location>
        <begin position="181"/>
        <end position="315"/>
    </location>
</feature>
<dbReference type="InterPro" id="IPR001789">
    <property type="entry name" value="Sig_transdc_resp-reg_receiver"/>
</dbReference>
<dbReference type="AlphaFoldDB" id="A0A7X5HWP1"/>
<dbReference type="PROSITE" id="PS50887">
    <property type="entry name" value="GGDEF"/>
    <property type="match status" value="1"/>
</dbReference>
<evidence type="ECO:0000256" key="4">
    <source>
        <dbReference type="ARBA" id="ARBA00023163"/>
    </source>
</evidence>
<evidence type="ECO:0000256" key="5">
    <source>
        <dbReference type="ARBA" id="ARBA00024867"/>
    </source>
</evidence>
<dbReference type="SMART" id="SM00448">
    <property type="entry name" value="REC"/>
    <property type="match status" value="1"/>
</dbReference>